<reference evidence="1" key="1">
    <citation type="submission" date="2021-03" db="EMBL/GenBank/DDBJ databases">
        <title>Draft genome sequence of rust myrtle Austropuccinia psidii MF-1, a brazilian biotype.</title>
        <authorList>
            <person name="Quecine M.C."/>
            <person name="Pachon D.M.R."/>
            <person name="Bonatelli M.L."/>
            <person name="Correr F.H."/>
            <person name="Franceschini L.M."/>
            <person name="Leite T.F."/>
            <person name="Margarido G.R.A."/>
            <person name="Almeida C.A."/>
            <person name="Ferrarezi J.A."/>
            <person name="Labate C.A."/>
        </authorList>
    </citation>
    <scope>NUCLEOTIDE SEQUENCE</scope>
    <source>
        <strain evidence="1">MF-1</strain>
    </source>
</reference>
<evidence type="ECO:0000313" key="2">
    <source>
        <dbReference type="Proteomes" id="UP000765509"/>
    </source>
</evidence>
<dbReference type="AlphaFoldDB" id="A0A9Q3BPJ1"/>
<protein>
    <recommendedName>
        <fullName evidence="3">Integrase catalytic domain-containing protein</fullName>
    </recommendedName>
</protein>
<dbReference type="PANTHER" id="PTHR37984:SF5">
    <property type="entry name" value="PROTEIN NYNRIN-LIKE"/>
    <property type="match status" value="1"/>
</dbReference>
<dbReference type="InterPro" id="IPR036397">
    <property type="entry name" value="RNaseH_sf"/>
</dbReference>
<dbReference type="GO" id="GO:0003676">
    <property type="term" value="F:nucleic acid binding"/>
    <property type="evidence" value="ECO:0007669"/>
    <property type="project" value="InterPro"/>
</dbReference>
<evidence type="ECO:0008006" key="3">
    <source>
        <dbReference type="Google" id="ProtNLM"/>
    </source>
</evidence>
<dbReference type="OrthoDB" id="3235313at2759"/>
<evidence type="ECO:0000313" key="1">
    <source>
        <dbReference type="EMBL" id="MBW0468617.1"/>
    </source>
</evidence>
<dbReference type="SUPFAM" id="SSF53098">
    <property type="entry name" value="Ribonuclease H-like"/>
    <property type="match status" value="1"/>
</dbReference>
<sequence>MFLPCNKDETAMEKAIIIWNIVISHTGLFQNIIIDRYPKFTSELWTNLYNLFGTELSFSTAYNTWPYCLAERMIQNLEDMIRKFCAYCLELKDSYGFTNYWCTLIPTL</sequence>
<dbReference type="PANTHER" id="PTHR37984">
    <property type="entry name" value="PROTEIN CBG26694"/>
    <property type="match status" value="1"/>
</dbReference>
<dbReference type="InterPro" id="IPR050951">
    <property type="entry name" value="Retrovirus_Pol_polyprotein"/>
</dbReference>
<gene>
    <name evidence="1" type="ORF">O181_008332</name>
</gene>
<keyword evidence="2" id="KW-1185">Reference proteome</keyword>
<dbReference type="Proteomes" id="UP000765509">
    <property type="component" value="Unassembled WGS sequence"/>
</dbReference>
<comment type="caution">
    <text evidence="1">The sequence shown here is derived from an EMBL/GenBank/DDBJ whole genome shotgun (WGS) entry which is preliminary data.</text>
</comment>
<dbReference type="Gene3D" id="3.30.420.10">
    <property type="entry name" value="Ribonuclease H-like superfamily/Ribonuclease H"/>
    <property type="match status" value="1"/>
</dbReference>
<name>A0A9Q3BPJ1_9BASI</name>
<dbReference type="EMBL" id="AVOT02001919">
    <property type="protein sequence ID" value="MBW0468617.1"/>
    <property type="molecule type" value="Genomic_DNA"/>
</dbReference>
<accession>A0A9Q3BPJ1</accession>
<organism evidence="1 2">
    <name type="scientific">Austropuccinia psidii MF-1</name>
    <dbReference type="NCBI Taxonomy" id="1389203"/>
    <lineage>
        <taxon>Eukaryota</taxon>
        <taxon>Fungi</taxon>
        <taxon>Dikarya</taxon>
        <taxon>Basidiomycota</taxon>
        <taxon>Pucciniomycotina</taxon>
        <taxon>Pucciniomycetes</taxon>
        <taxon>Pucciniales</taxon>
        <taxon>Sphaerophragmiaceae</taxon>
        <taxon>Austropuccinia</taxon>
    </lineage>
</organism>
<dbReference type="InterPro" id="IPR012337">
    <property type="entry name" value="RNaseH-like_sf"/>
</dbReference>
<proteinExistence type="predicted"/>